<protein>
    <recommendedName>
        <fullName evidence="1">USP domain-containing protein</fullName>
    </recommendedName>
</protein>
<feature type="domain" description="USP" evidence="1">
    <location>
        <begin position="1"/>
        <end position="103"/>
    </location>
</feature>
<dbReference type="OrthoDB" id="289038at2759"/>
<dbReference type="SUPFAM" id="SSF54001">
    <property type="entry name" value="Cysteine proteinases"/>
    <property type="match status" value="1"/>
</dbReference>
<reference evidence="2 3" key="1">
    <citation type="submission" date="2020-01" db="EMBL/GenBank/DDBJ databases">
        <authorList>
            <consortium name="DOE Joint Genome Institute"/>
            <person name="Haridas S."/>
            <person name="Albert R."/>
            <person name="Binder M."/>
            <person name="Bloem J."/>
            <person name="Labutti K."/>
            <person name="Salamov A."/>
            <person name="Andreopoulos B."/>
            <person name="Baker S.E."/>
            <person name="Barry K."/>
            <person name="Bills G."/>
            <person name="Bluhm B.H."/>
            <person name="Cannon C."/>
            <person name="Castanera R."/>
            <person name="Culley D.E."/>
            <person name="Daum C."/>
            <person name="Ezra D."/>
            <person name="Gonzalez J.B."/>
            <person name="Henrissat B."/>
            <person name="Kuo A."/>
            <person name="Liang C."/>
            <person name="Lipzen A."/>
            <person name="Lutzoni F."/>
            <person name="Magnuson J."/>
            <person name="Mondo S."/>
            <person name="Nolan M."/>
            <person name="Ohm R."/>
            <person name="Pangilinan J."/>
            <person name="Park H.-J.H."/>
            <person name="Ramirez L."/>
            <person name="Alfaro M."/>
            <person name="Sun H."/>
            <person name="Tritt A."/>
            <person name="Yoshinaga Y."/>
            <person name="Zwiers L.-H.L."/>
            <person name="Turgeon B.G."/>
            <person name="Goodwin S.B."/>
            <person name="Spatafora J.W."/>
            <person name="Crous P.W."/>
            <person name="Grigoriev I.V."/>
        </authorList>
    </citation>
    <scope>NUCLEOTIDE SEQUENCE [LARGE SCALE GENOMIC DNA]</scope>
    <source>
        <strain evidence="2 3">CBS 611.86</strain>
    </source>
</reference>
<dbReference type="AlphaFoldDB" id="A0A7C8IHD5"/>
<name>A0A7C8IHD5_9PLEO</name>
<dbReference type="InterPro" id="IPR038765">
    <property type="entry name" value="Papain-like_cys_pep_sf"/>
</dbReference>
<evidence type="ECO:0000313" key="3">
    <source>
        <dbReference type="Proteomes" id="UP000481861"/>
    </source>
</evidence>
<keyword evidence="3" id="KW-1185">Reference proteome</keyword>
<comment type="caution">
    <text evidence="2">The sequence shown here is derived from an EMBL/GenBank/DDBJ whole genome shotgun (WGS) entry which is preliminary data.</text>
</comment>
<accession>A0A7C8IHD5</accession>
<proteinExistence type="predicted"/>
<dbReference type="InterPro" id="IPR028889">
    <property type="entry name" value="USP"/>
</dbReference>
<sequence length="104" mass="12101">MVFGFERDEDKTKAKKHRYEVDLPVSVDMEKYLPQQEKKTRYSLSTVIKYKGQKLNERTHITFTKMGDGQWWRCDAGTVWKAAERDVQGGSGGETCLAFYKRDA</sequence>
<dbReference type="InterPro" id="IPR001394">
    <property type="entry name" value="Peptidase_C19_UCH"/>
</dbReference>
<dbReference type="PROSITE" id="PS50235">
    <property type="entry name" value="USP_3"/>
    <property type="match status" value="1"/>
</dbReference>
<organism evidence="2 3">
    <name type="scientific">Massariosphaeria phaeospora</name>
    <dbReference type="NCBI Taxonomy" id="100035"/>
    <lineage>
        <taxon>Eukaryota</taxon>
        <taxon>Fungi</taxon>
        <taxon>Dikarya</taxon>
        <taxon>Ascomycota</taxon>
        <taxon>Pezizomycotina</taxon>
        <taxon>Dothideomycetes</taxon>
        <taxon>Pleosporomycetidae</taxon>
        <taxon>Pleosporales</taxon>
        <taxon>Pleosporales incertae sedis</taxon>
        <taxon>Massariosphaeria</taxon>
    </lineage>
</organism>
<dbReference type="GO" id="GO:0004843">
    <property type="term" value="F:cysteine-type deubiquitinase activity"/>
    <property type="evidence" value="ECO:0007669"/>
    <property type="project" value="InterPro"/>
</dbReference>
<evidence type="ECO:0000313" key="2">
    <source>
        <dbReference type="EMBL" id="KAF2877211.1"/>
    </source>
</evidence>
<dbReference type="Proteomes" id="UP000481861">
    <property type="component" value="Unassembled WGS sequence"/>
</dbReference>
<evidence type="ECO:0000259" key="1">
    <source>
        <dbReference type="PROSITE" id="PS50235"/>
    </source>
</evidence>
<dbReference type="Gene3D" id="3.90.70.10">
    <property type="entry name" value="Cysteine proteinases"/>
    <property type="match status" value="1"/>
</dbReference>
<dbReference type="EMBL" id="JAADJZ010000002">
    <property type="protein sequence ID" value="KAF2877211.1"/>
    <property type="molecule type" value="Genomic_DNA"/>
</dbReference>
<dbReference type="GO" id="GO:0016579">
    <property type="term" value="P:protein deubiquitination"/>
    <property type="evidence" value="ECO:0007669"/>
    <property type="project" value="InterPro"/>
</dbReference>
<gene>
    <name evidence="2" type="ORF">BDV95DRAFT_601628</name>
</gene>
<dbReference type="Pfam" id="PF00443">
    <property type="entry name" value="UCH"/>
    <property type="match status" value="1"/>
</dbReference>